<dbReference type="OMA" id="MEARYMS"/>
<evidence type="ECO:0000313" key="2">
    <source>
        <dbReference type="EMBL" id="ESO99018.1"/>
    </source>
</evidence>
<keyword evidence="1" id="KW-0732">Signal</keyword>
<dbReference type="Proteomes" id="UP000030746">
    <property type="component" value="Unassembled WGS sequence"/>
</dbReference>
<organism evidence="2 3">
    <name type="scientific">Lottia gigantea</name>
    <name type="common">Giant owl limpet</name>
    <dbReference type="NCBI Taxonomy" id="225164"/>
    <lineage>
        <taxon>Eukaryota</taxon>
        <taxon>Metazoa</taxon>
        <taxon>Spiralia</taxon>
        <taxon>Lophotrochozoa</taxon>
        <taxon>Mollusca</taxon>
        <taxon>Gastropoda</taxon>
        <taxon>Patellogastropoda</taxon>
        <taxon>Lottioidea</taxon>
        <taxon>Lottiidae</taxon>
        <taxon>Lottia</taxon>
    </lineage>
</organism>
<protein>
    <recommendedName>
        <fullName evidence="4">Ciliary neurotrophic factor</fullName>
    </recommendedName>
</protein>
<dbReference type="KEGG" id="lgi:LOTGIDRAFT_174018"/>
<gene>
    <name evidence="2" type="ORF">LOTGIDRAFT_174018</name>
</gene>
<dbReference type="CTD" id="20242590"/>
<reference evidence="2 3" key="1">
    <citation type="journal article" date="2013" name="Nature">
        <title>Insights into bilaterian evolution from three spiralian genomes.</title>
        <authorList>
            <person name="Simakov O."/>
            <person name="Marletaz F."/>
            <person name="Cho S.J."/>
            <person name="Edsinger-Gonzales E."/>
            <person name="Havlak P."/>
            <person name="Hellsten U."/>
            <person name="Kuo D.H."/>
            <person name="Larsson T."/>
            <person name="Lv J."/>
            <person name="Arendt D."/>
            <person name="Savage R."/>
            <person name="Osoegawa K."/>
            <person name="de Jong P."/>
            <person name="Grimwood J."/>
            <person name="Chapman J.A."/>
            <person name="Shapiro H."/>
            <person name="Aerts A."/>
            <person name="Otillar R.P."/>
            <person name="Terry A.Y."/>
            <person name="Boore J.L."/>
            <person name="Grigoriev I.V."/>
            <person name="Lindberg D.R."/>
            <person name="Seaver E.C."/>
            <person name="Weisblat D.A."/>
            <person name="Putnam N.H."/>
            <person name="Rokhsar D.S."/>
        </authorList>
    </citation>
    <scope>NUCLEOTIDE SEQUENCE [LARGE SCALE GENOMIC DNA]</scope>
</reference>
<feature type="signal peptide" evidence="1">
    <location>
        <begin position="1"/>
        <end position="19"/>
    </location>
</feature>
<proteinExistence type="predicted"/>
<keyword evidence="3" id="KW-1185">Reference proteome</keyword>
<name>V4A536_LOTGI</name>
<evidence type="ECO:0000313" key="3">
    <source>
        <dbReference type="Proteomes" id="UP000030746"/>
    </source>
</evidence>
<accession>V4A536</accession>
<dbReference type="GeneID" id="20242590"/>
<dbReference type="AlphaFoldDB" id="V4A536"/>
<dbReference type="EMBL" id="KB201194">
    <property type="protein sequence ID" value="ESO99018.1"/>
    <property type="molecule type" value="Genomic_DNA"/>
</dbReference>
<dbReference type="RefSeq" id="XP_009050298.1">
    <property type="nucleotide sequence ID" value="XM_009052050.1"/>
</dbReference>
<sequence>MFFQVFTLLSFFLLDAAIGVPVRQKRTTQDAPWINPCVSNGASGGQALPPGLPSPPTQASPSVKELIETFRYRIDDAATKSNSLRQTMFTERIGSLQLESVYNGMHIDGMPLISDIEEWQNSNDTTKVVKADYKSLSKILVFMHQVKLDEIEHNNSTLKRYIEDTINDIYNSLCTLHNLLFCLNDSIDSHVTRDIMPQSQREIVLVSLRNQRDYVIAKDTMHFLFALKDSYISILSQM</sequence>
<evidence type="ECO:0000256" key="1">
    <source>
        <dbReference type="SAM" id="SignalP"/>
    </source>
</evidence>
<dbReference type="HOGENOM" id="CLU_1167003_0_0_1"/>
<evidence type="ECO:0008006" key="4">
    <source>
        <dbReference type="Google" id="ProtNLM"/>
    </source>
</evidence>
<feature type="chain" id="PRO_5004716590" description="Ciliary neurotrophic factor" evidence="1">
    <location>
        <begin position="20"/>
        <end position="238"/>
    </location>
</feature>
<dbReference type="OrthoDB" id="6126350at2759"/>